<dbReference type="InterPro" id="IPR050595">
    <property type="entry name" value="Bact_response_regulator"/>
</dbReference>
<feature type="domain" description="Response regulatory" evidence="3">
    <location>
        <begin position="4"/>
        <end position="121"/>
    </location>
</feature>
<proteinExistence type="predicted"/>
<dbReference type="InterPro" id="IPR011006">
    <property type="entry name" value="CheY-like_superfamily"/>
</dbReference>
<feature type="modified residue" description="4-aspartylphosphate" evidence="2">
    <location>
        <position position="56"/>
    </location>
</feature>
<dbReference type="SMART" id="SM00448">
    <property type="entry name" value="REC"/>
    <property type="match status" value="1"/>
</dbReference>
<evidence type="ECO:0000313" key="4">
    <source>
        <dbReference type="EMBL" id="MET1254708.1"/>
    </source>
</evidence>
<evidence type="ECO:0000313" key="5">
    <source>
        <dbReference type="Proteomes" id="UP001548189"/>
    </source>
</evidence>
<dbReference type="Gene3D" id="3.40.50.2300">
    <property type="match status" value="1"/>
</dbReference>
<dbReference type="PANTHER" id="PTHR44591">
    <property type="entry name" value="STRESS RESPONSE REGULATOR PROTEIN 1"/>
    <property type="match status" value="1"/>
</dbReference>
<keyword evidence="5" id="KW-1185">Reference proteome</keyword>
<dbReference type="SUPFAM" id="SSF52172">
    <property type="entry name" value="CheY-like"/>
    <property type="match status" value="1"/>
</dbReference>
<dbReference type="RefSeq" id="WP_353874299.1">
    <property type="nucleotide sequence ID" value="NZ_JBEVCJ010000005.1"/>
</dbReference>
<evidence type="ECO:0000259" key="3">
    <source>
        <dbReference type="PROSITE" id="PS50110"/>
    </source>
</evidence>
<dbReference type="Proteomes" id="UP001548189">
    <property type="component" value="Unassembled WGS sequence"/>
</dbReference>
<dbReference type="PANTHER" id="PTHR44591:SF3">
    <property type="entry name" value="RESPONSE REGULATORY DOMAIN-CONTAINING PROTEIN"/>
    <property type="match status" value="1"/>
</dbReference>
<protein>
    <submittedName>
        <fullName evidence="4">Response regulator</fullName>
    </submittedName>
</protein>
<dbReference type="EMBL" id="JBEVCJ010000005">
    <property type="protein sequence ID" value="MET1254708.1"/>
    <property type="molecule type" value="Genomic_DNA"/>
</dbReference>
<organism evidence="4 5">
    <name type="scientific">Aliikangiella maris</name>
    <dbReference type="NCBI Taxonomy" id="3162458"/>
    <lineage>
        <taxon>Bacteria</taxon>
        <taxon>Pseudomonadati</taxon>
        <taxon>Pseudomonadota</taxon>
        <taxon>Gammaproteobacteria</taxon>
        <taxon>Oceanospirillales</taxon>
        <taxon>Pleioneaceae</taxon>
        <taxon>Aliikangiella</taxon>
    </lineage>
</organism>
<dbReference type="InterPro" id="IPR001789">
    <property type="entry name" value="Sig_transdc_resp-reg_receiver"/>
</dbReference>
<dbReference type="PROSITE" id="PS50110">
    <property type="entry name" value="RESPONSE_REGULATORY"/>
    <property type="match status" value="1"/>
</dbReference>
<keyword evidence="1 2" id="KW-0597">Phosphoprotein</keyword>
<accession>A0ABV2BSH9</accession>
<reference evidence="4 5" key="1">
    <citation type="submission" date="2024-06" db="EMBL/GenBank/DDBJ databases">
        <authorList>
            <person name="Li F."/>
        </authorList>
    </citation>
    <scope>NUCLEOTIDE SEQUENCE [LARGE SCALE GENOMIC DNA]</scope>
    <source>
        <strain evidence="4 5">GXAS 311</strain>
    </source>
</reference>
<evidence type="ECO:0000256" key="2">
    <source>
        <dbReference type="PROSITE-ProRule" id="PRU00169"/>
    </source>
</evidence>
<gene>
    <name evidence="4" type="ORF">ABVT43_06205</name>
</gene>
<comment type="caution">
    <text evidence="4">The sequence shown here is derived from an EMBL/GenBank/DDBJ whole genome shotgun (WGS) entry which is preliminary data.</text>
</comment>
<evidence type="ECO:0000256" key="1">
    <source>
        <dbReference type="ARBA" id="ARBA00022553"/>
    </source>
</evidence>
<name>A0ABV2BSH9_9GAMM</name>
<sequence>MTLKFLIVDDSKAMQTIVKRILISAGFEEHEFRFQSNGRDALEIIRTWSPDLVLLDWHMPEMTGIELLEKVRELNLSTKIGLITAEKNKLSIARAIKAGALFVINKPFTAENLKDNIIPALTQGGYVEPLSLLDKPILFPPPTAMSTVLSLICNQSIQVSKIKPLTLEQLTLPCTLALFGDSNKKVKLLQLLEADTKDRLAEAFASSVYQNKAIDDKLLAKATVSILSIIAANCYNIEENRELTLIKTYNIPKLVDKVNKLNQAVESSRLDLKFEFNDGQISHAVFYLESQGGY</sequence>
<dbReference type="Pfam" id="PF00072">
    <property type="entry name" value="Response_reg"/>
    <property type="match status" value="1"/>
</dbReference>